<evidence type="ECO:0000313" key="2">
    <source>
        <dbReference type="EnsemblPlants" id="Pp3c6_4420V3.1"/>
    </source>
</evidence>
<dbReference type="EMBL" id="ABEU02000006">
    <property type="protein sequence ID" value="PNR52120.1"/>
    <property type="molecule type" value="Genomic_DNA"/>
</dbReference>
<keyword evidence="3" id="KW-1185">Reference proteome</keyword>
<evidence type="ECO:0000313" key="3">
    <source>
        <dbReference type="Proteomes" id="UP000006727"/>
    </source>
</evidence>
<gene>
    <name evidence="2" type="primary">LOC112283397</name>
    <name evidence="1" type="ORF">PHYPA_008494</name>
</gene>
<protein>
    <submittedName>
        <fullName evidence="1 2">Uncharacterized protein</fullName>
    </submittedName>
</protein>
<reference evidence="2" key="3">
    <citation type="submission" date="2020-12" db="UniProtKB">
        <authorList>
            <consortium name="EnsemblPlants"/>
        </authorList>
    </citation>
    <scope>IDENTIFICATION</scope>
</reference>
<evidence type="ECO:0000313" key="1">
    <source>
        <dbReference type="EMBL" id="PNR52120.1"/>
    </source>
</evidence>
<dbReference type="EnsemblPlants" id="Pp3c6_4420V3.1">
    <property type="protein sequence ID" value="Pp3c6_4420V3.1"/>
    <property type="gene ID" value="Pp3c6_4420"/>
</dbReference>
<proteinExistence type="predicted"/>
<sequence length="106" mass="12139">MNCFRMWTLESPVKCVEIFDYTHNPTLADYLRREELSNIRVCIDIPNGVPGTKDWEGLRREFAGSNWTLKIMGNTLSVCGCPPTNGDDHRREIEARVAKHRRSSSA</sequence>
<reference evidence="1 3" key="1">
    <citation type="journal article" date="2008" name="Science">
        <title>The Physcomitrella genome reveals evolutionary insights into the conquest of land by plants.</title>
        <authorList>
            <person name="Rensing S."/>
            <person name="Lang D."/>
            <person name="Zimmer A."/>
            <person name="Terry A."/>
            <person name="Salamov A."/>
            <person name="Shapiro H."/>
            <person name="Nishiyama T."/>
            <person name="Perroud P.-F."/>
            <person name="Lindquist E."/>
            <person name="Kamisugi Y."/>
            <person name="Tanahashi T."/>
            <person name="Sakakibara K."/>
            <person name="Fujita T."/>
            <person name="Oishi K."/>
            <person name="Shin-I T."/>
            <person name="Kuroki Y."/>
            <person name="Toyoda A."/>
            <person name="Suzuki Y."/>
            <person name="Hashimoto A."/>
            <person name="Yamaguchi K."/>
            <person name="Sugano A."/>
            <person name="Kohara Y."/>
            <person name="Fujiyama A."/>
            <person name="Anterola A."/>
            <person name="Aoki S."/>
            <person name="Ashton N."/>
            <person name="Barbazuk W.B."/>
            <person name="Barker E."/>
            <person name="Bennetzen J."/>
            <person name="Bezanilla M."/>
            <person name="Blankenship R."/>
            <person name="Cho S.H."/>
            <person name="Dutcher S."/>
            <person name="Estelle M."/>
            <person name="Fawcett J.A."/>
            <person name="Gundlach H."/>
            <person name="Hanada K."/>
            <person name="Heyl A."/>
            <person name="Hicks K.A."/>
            <person name="Hugh J."/>
            <person name="Lohr M."/>
            <person name="Mayer K."/>
            <person name="Melkozernov A."/>
            <person name="Murata T."/>
            <person name="Nelson D."/>
            <person name="Pils B."/>
            <person name="Prigge M."/>
            <person name="Reiss B."/>
            <person name="Renner T."/>
            <person name="Rombauts S."/>
            <person name="Rushton P."/>
            <person name="Sanderfoot A."/>
            <person name="Schween G."/>
            <person name="Shiu S.-H."/>
            <person name="Stueber K."/>
            <person name="Theodoulou F.L."/>
            <person name="Tu H."/>
            <person name="Van de Peer Y."/>
            <person name="Verrier P.J."/>
            <person name="Waters E."/>
            <person name="Wood A."/>
            <person name="Yang L."/>
            <person name="Cove D."/>
            <person name="Cuming A."/>
            <person name="Hasebe M."/>
            <person name="Lucas S."/>
            <person name="Mishler D.B."/>
            <person name="Reski R."/>
            <person name="Grigoriev I."/>
            <person name="Quatrano R.S."/>
            <person name="Boore J.L."/>
        </authorList>
    </citation>
    <scope>NUCLEOTIDE SEQUENCE [LARGE SCALE GENOMIC DNA]</scope>
    <source>
        <strain evidence="2 3">cv. Gransden 2004</strain>
    </source>
</reference>
<organism evidence="1">
    <name type="scientific">Physcomitrium patens</name>
    <name type="common">Spreading-leaved earth moss</name>
    <name type="synonym">Physcomitrella patens</name>
    <dbReference type="NCBI Taxonomy" id="3218"/>
    <lineage>
        <taxon>Eukaryota</taxon>
        <taxon>Viridiplantae</taxon>
        <taxon>Streptophyta</taxon>
        <taxon>Embryophyta</taxon>
        <taxon>Bryophyta</taxon>
        <taxon>Bryophytina</taxon>
        <taxon>Bryopsida</taxon>
        <taxon>Funariidae</taxon>
        <taxon>Funariales</taxon>
        <taxon>Funariaceae</taxon>
        <taxon>Physcomitrium</taxon>
    </lineage>
</organism>
<name>A0A2K1KEB3_PHYPA</name>
<dbReference type="Gramene" id="Pp3c6_4420V3.1">
    <property type="protein sequence ID" value="Pp3c6_4420V3.1"/>
    <property type="gene ID" value="Pp3c6_4420"/>
</dbReference>
<reference evidence="1 3" key="2">
    <citation type="journal article" date="2018" name="Plant J.">
        <title>The Physcomitrella patens chromosome-scale assembly reveals moss genome structure and evolution.</title>
        <authorList>
            <person name="Lang D."/>
            <person name="Ullrich K.K."/>
            <person name="Murat F."/>
            <person name="Fuchs J."/>
            <person name="Jenkins J."/>
            <person name="Haas F.B."/>
            <person name="Piednoel M."/>
            <person name="Gundlach H."/>
            <person name="Van Bel M."/>
            <person name="Meyberg R."/>
            <person name="Vives C."/>
            <person name="Morata J."/>
            <person name="Symeonidi A."/>
            <person name="Hiss M."/>
            <person name="Muchero W."/>
            <person name="Kamisugi Y."/>
            <person name="Saleh O."/>
            <person name="Blanc G."/>
            <person name="Decker E.L."/>
            <person name="van Gessel N."/>
            <person name="Grimwood J."/>
            <person name="Hayes R.D."/>
            <person name="Graham S.W."/>
            <person name="Gunter L.E."/>
            <person name="McDaniel S.F."/>
            <person name="Hoernstein S.N.W."/>
            <person name="Larsson A."/>
            <person name="Li F.W."/>
            <person name="Perroud P.F."/>
            <person name="Phillips J."/>
            <person name="Ranjan P."/>
            <person name="Rokshar D.S."/>
            <person name="Rothfels C.J."/>
            <person name="Schneider L."/>
            <person name="Shu S."/>
            <person name="Stevenson D.W."/>
            <person name="Thummler F."/>
            <person name="Tillich M."/>
            <person name="Villarreal Aguilar J.C."/>
            <person name="Widiez T."/>
            <person name="Wong G.K."/>
            <person name="Wymore A."/>
            <person name="Zhang Y."/>
            <person name="Zimmer A.D."/>
            <person name="Quatrano R.S."/>
            <person name="Mayer K.F.X."/>
            <person name="Goodstein D."/>
            <person name="Casacuberta J.M."/>
            <person name="Vandepoele K."/>
            <person name="Reski R."/>
            <person name="Cuming A.C."/>
            <person name="Tuskan G.A."/>
            <person name="Maumus F."/>
            <person name="Salse J."/>
            <person name="Schmutz J."/>
            <person name="Rensing S.A."/>
        </authorList>
    </citation>
    <scope>NUCLEOTIDE SEQUENCE [LARGE SCALE GENOMIC DNA]</scope>
    <source>
        <strain evidence="2 3">cv. Gransden 2004</strain>
    </source>
</reference>
<accession>A0A2K1KEB3</accession>
<dbReference type="AlphaFoldDB" id="A0A2K1KEB3"/>
<dbReference type="Proteomes" id="UP000006727">
    <property type="component" value="Chromosome 6"/>
</dbReference>